<keyword evidence="2" id="KW-1185">Reference proteome</keyword>
<proteinExistence type="predicted"/>
<organism evidence="1 2">
    <name type="scientific">Rhizobium leguminosarum bv. trifolii (strain WSM2304)</name>
    <dbReference type="NCBI Taxonomy" id="395492"/>
    <lineage>
        <taxon>Bacteria</taxon>
        <taxon>Pseudomonadati</taxon>
        <taxon>Pseudomonadota</taxon>
        <taxon>Alphaproteobacteria</taxon>
        <taxon>Hyphomicrobiales</taxon>
        <taxon>Rhizobiaceae</taxon>
        <taxon>Rhizobium/Agrobacterium group</taxon>
        <taxon>Rhizobium</taxon>
    </lineage>
</organism>
<accession>A0ABF7QK83</accession>
<dbReference type="EMBL" id="CP001191">
    <property type="protein sequence ID" value="ACI54455.1"/>
    <property type="molecule type" value="Genomic_DNA"/>
</dbReference>
<evidence type="ECO:0000313" key="1">
    <source>
        <dbReference type="EMBL" id="ACI54455.1"/>
    </source>
</evidence>
<reference evidence="1 2" key="1">
    <citation type="journal article" date="2010" name="Stand. Genomic Sci.">
        <title>Complete genome sequence of Rhizobium leguminosarum bv trifolii strain WSM2304, an effective microsymbiont of the South American clover Trifolium polymorphum.</title>
        <authorList>
            <person name="Reeve W."/>
            <person name="O'Hara G."/>
            <person name="Chain P."/>
            <person name="Ardley J."/>
            <person name="Brau L."/>
            <person name="Nandesena K."/>
            <person name="Tiwari R."/>
            <person name="Malfatti S."/>
            <person name="Kiss H."/>
            <person name="Lapidus A."/>
            <person name="Copeland A."/>
            <person name="Nolan M."/>
            <person name="Land M."/>
            <person name="Ivanova N."/>
            <person name="Mavromatis K."/>
            <person name="Markowitz V."/>
            <person name="Kyrpides N."/>
            <person name="Melino V."/>
            <person name="Denton M."/>
            <person name="Yates R."/>
            <person name="Howieson J."/>
        </authorList>
    </citation>
    <scope>NUCLEOTIDE SEQUENCE [LARGE SCALE GENOMIC DNA]</scope>
    <source>
        <strain evidence="1 2">WSM2304</strain>
    </source>
</reference>
<sequence length="74" mass="8496">MSWKEAFVALFAALEPWLEKLSLYLAGRQAQKGDDAQKSLERVEAANRAAADMRSKPFDERVQYLKRRGRVRGL</sequence>
<name>A0ABF7QK83_RHILW</name>
<dbReference type="Proteomes" id="UP000008330">
    <property type="component" value="Chromosome"/>
</dbReference>
<protein>
    <submittedName>
        <fullName evidence="1">Uncharacterized protein</fullName>
    </submittedName>
</protein>
<dbReference type="AlphaFoldDB" id="A0ABF7QK83"/>
<dbReference type="KEGG" id="rlt:Rleg2_1161"/>
<dbReference type="RefSeq" id="WP_012557257.1">
    <property type="nucleotide sequence ID" value="NC_011369.1"/>
</dbReference>
<gene>
    <name evidence="1" type="ordered locus">Rleg2_1161</name>
</gene>
<evidence type="ECO:0000313" key="2">
    <source>
        <dbReference type="Proteomes" id="UP000008330"/>
    </source>
</evidence>